<dbReference type="SUPFAM" id="SSF160631">
    <property type="entry name" value="SMI1/KNR4-like"/>
    <property type="match status" value="1"/>
</dbReference>
<dbReference type="InterPro" id="IPR037883">
    <property type="entry name" value="Knr4/Smi1-like_sf"/>
</dbReference>
<gene>
    <name evidence="2" type="ORF">PS928_03301</name>
</gene>
<feature type="domain" description="Knr4/Smi1-like" evidence="1">
    <location>
        <begin position="16"/>
        <end position="123"/>
    </location>
</feature>
<evidence type="ECO:0000259" key="1">
    <source>
        <dbReference type="Pfam" id="PF09346"/>
    </source>
</evidence>
<proteinExistence type="predicted"/>
<evidence type="ECO:0000313" key="3">
    <source>
        <dbReference type="Proteomes" id="UP000381378"/>
    </source>
</evidence>
<accession>A0A5E7UDM2</accession>
<organism evidence="2 3">
    <name type="scientific">Pseudomonas fluorescens</name>
    <dbReference type="NCBI Taxonomy" id="294"/>
    <lineage>
        <taxon>Bacteria</taxon>
        <taxon>Pseudomonadati</taxon>
        <taxon>Pseudomonadota</taxon>
        <taxon>Gammaproteobacteria</taxon>
        <taxon>Pseudomonadales</taxon>
        <taxon>Pseudomonadaceae</taxon>
        <taxon>Pseudomonas</taxon>
    </lineage>
</organism>
<reference evidence="2 3" key="1">
    <citation type="submission" date="2019-09" db="EMBL/GenBank/DDBJ databases">
        <authorList>
            <person name="Chandra G."/>
            <person name="Truman W A."/>
        </authorList>
    </citation>
    <scope>NUCLEOTIDE SEQUENCE [LARGE SCALE GENOMIC DNA]</scope>
    <source>
        <strain evidence="2">PS928</strain>
    </source>
</reference>
<dbReference type="Pfam" id="PF09346">
    <property type="entry name" value="SMI1_KNR4"/>
    <property type="match status" value="1"/>
</dbReference>
<dbReference type="AlphaFoldDB" id="A0A5E7UDM2"/>
<name>A0A5E7UDM2_PSEFL</name>
<dbReference type="RefSeq" id="WP_150786718.1">
    <property type="nucleotide sequence ID" value="NZ_CABVJF010000012.1"/>
</dbReference>
<dbReference type="Gene3D" id="3.40.1580.10">
    <property type="entry name" value="SMI1/KNR4-like"/>
    <property type="match status" value="1"/>
</dbReference>
<dbReference type="OrthoDB" id="7066145at2"/>
<dbReference type="EMBL" id="CABVJF010000012">
    <property type="protein sequence ID" value="VVQ07988.1"/>
    <property type="molecule type" value="Genomic_DNA"/>
</dbReference>
<dbReference type="InterPro" id="IPR018958">
    <property type="entry name" value="Knr4/Smi1-like_dom"/>
</dbReference>
<protein>
    <recommendedName>
        <fullName evidence="1">Knr4/Smi1-like domain-containing protein</fullName>
    </recommendedName>
</protein>
<dbReference type="Proteomes" id="UP000381378">
    <property type="component" value="Unassembled WGS sequence"/>
</dbReference>
<sequence length="165" mass="18846">MFENINVMSEPRVLSTDAEVDQAQHALGSRFPTGYREYVTQFGEGILGGVYIRIYPPHQILHGENSQANWLERINQYWFWDDDKALMPKEKALQCIIIGDTYDGDELIIHPGDPERIYVLPRHSEAALVAGHGLVAAIEWLCSSNVLTEAFIERDFEPFDSRVPR</sequence>
<evidence type="ECO:0000313" key="2">
    <source>
        <dbReference type="EMBL" id="VVQ07988.1"/>
    </source>
</evidence>